<evidence type="ECO:0000259" key="2">
    <source>
        <dbReference type="Pfam" id="PF07589"/>
    </source>
</evidence>
<comment type="caution">
    <text evidence="3">The sequence shown here is derived from an EMBL/GenBank/DDBJ whole genome shotgun (WGS) entry which is preliminary data.</text>
</comment>
<feature type="signal peptide" evidence="1">
    <location>
        <begin position="1"/>
        <end position="17"/>
    </location>
</feature>
<dbReference type="EMBL" id="BMXI01000002">
    <property type="protein sequence ID" value="GHC44335.1"/>
    <property type="molecule type" value="Genomic_DNA"/>
</dbReference>
<name>A0A918WGF9_9BACT</name>
<dbReference type="InterPro" id="IPR013424">
    <property type="entry name" value="Ice-binding_C"/>
</dbReference>
<dbReference type="NCBIfam" id="TIGR02595">
    <property type="entry name" value="PEP_CTERM"/>
    <property type="match status" value="1"/>
</dbReference>
<keyword evidence="1" id="KW-0732">Signal</keyword>
<evidence type="ECO:0000256" key="1">
    <source>
        <dbReference type="SAM" id="SignalP"/>
    </source>
</evidence>
<sequence length="223" mass="23649">MKLKTIILLTSAVASQAAVVTTNPGAAAGAHSNFWNATMAAGDSTSFSGDFSSWAWHDTDLGSNVGWRHTADWFELTLTTDALITFELNRVTDGPNSANAESLFPSFTLYRGISDISDLNDGDAVNEDRHIFNNIADTQIHPDAIVLEYVGHVDNTTESSASQSFTLTAGSYTFAMGGNTASQVGLTALPTDYSATISAAAIPEPSSLVLIAISSIGLLRRRR</sequence>
<evidence type="ECO:0000313" key="4">
    <source>
        <dbReference type="Proteomes" id="UP000644507"/>
    </source>
</evidence>
<gene>
    <name evidence="3" type="ORF">GCM10007100_07010</name>
</gene>
<evidence type="ECO:0000313" key="3">
    <source>
        <dbReference type="EMBL" id="GHC44335.1"/>
    </source>
</evidence>
<reference evidence="3" key="2">
    <citation type="submission" date="2020-09" db="EMBL/GenBank/DDBJ databases">
        <authorList>
            <person name="Sun Q."/>
            <person name="Kim S."/>
        </authorList>
    </citation>
    <scope>NUCLEOTIDE SEQUENCE</scope>
    <source>
        <strain evidence="3">KCTC 12988</strain>
    </source>
</reference>
<dbReference type="AlphaFoldDB" id="A0A918WGF9"/>
<proteinExistence type="predicted"/>
<organism evidence="3 4">
    <name type="scientific">Roseibacillus persicicus</name>
    <dbReference type="NCBI Taxonomy" id="454148"/>
    <lineage>
        <taxon>Bacteria</taxon>
        <taxon>Pseudomonadati</taxon>
        <taxon>Verrucomicrobiota</taxon>
        <taxon>Verrucomicrobiia</taxon>
        <taxon>Verrucomicrobiales</taxon>
        <taxon>Verrucomicrobiaceae</taxon>
        <taxon>Roseibacillus</taxon>
    </lineage>
</organism>
<feature type="domain" description="Ice-binding protein C-terminal" evidence="2">
    <location>
        <begin position="201"/>
        <end position="223"/>
    </location>
</feature>
<feature type="chain" id="PRO_5037916829" description="Ice-binding protein C-terminal domain-containing protein" evidence="1">
    <location>
        <begin position="18"/>
        <end position="223"/>
    </location>
</feature>
<protein>
    <recommendedName>
        <fullName evidence="2">Ice-binding protein C-terminal domain-containing protein</fullName>
    </recommendedName>
</protein>
<dbReference type="Proteomes" id="UP000644507">
    <property type="component" value="Unassembled WGS sequence"/>
</dbReference>
<keyword evidence="4" id="KW-1185">Reference proteome</keyword>
<dbReference type="RefSeq" id="WP_189567389.1">
    <property type="nucleotide sequence ID" value="NZ_BMXI01000002.1"/>
</dbReference>
<reference evidence="3" key="1">
    <citation type="journal article" date="2014" name="Int. J. Syst. Evol. Microbiol.">
        <title>Complete genome sequence of Corynebacterium casei LMG S-19264T (=DSM 44701T), isolated from a smear-ripened cheese.</title>
        <authorList>
            <consortium name="US DOE Joint Genome Institute (JGI-PGF)"/>
            <person name="Walter F."/>
            <person name="Albersmeier A."/>
            <person name="Kalinowski J."/>
            <person name="Ruckert C."/>
        </authorList>
    </citation>
    <scope>NUCLEOTIDE SEQUENCE</scope>
    <source>
        <strain evidence="3">KCTC 12988</strain>
    </source>
</reference>
<accession>A0A918WGF9</accession>
<dbReference type="Pfam" id="PF07589">
    <property type="entry name" value="PEP-CTERM"/>
    <property type="match status" value="1"/>
</dbReference>